<dbReference type="EMBL" id="CP134501">
    <property type="protein sequence ID" value="WNF33950.1"/>
    <property type="molecule type" value="Genomic_DNA"/>
</dbReference>
<comment type="subunit">
    <text evidence="7">Interacts directly with the sensor histidine kinase ComP and stimulates its activity.</text>
</comment>
<evidence type="ECO:0000256" key="4">
    <source>
        <dbReference type="ARBA" id="ARBA00023287"/>
    </source>
</evidence>
<keyword evidence="4" id="KW-0178">Competence</keyword>
<keyword evidence="5" id="KW-0449">Lipoprotein</keyword>
<keyword evidence="11" id="KW-1185">Reference proteome</keyword>
<dbReference type="RefSeq" id="WP_082829505.1">
    <property type="nucleotide sequence ID" value="NZ_CP134501.1"/>
</dbReference>
<reference evidence="10 11" key="1">
    <citation type="submission" date="2023-09" db="EMBL/GenBank/DDBJ databases">
        <title>Different Types of Thermotolerant Ring-Cleaving Dioxygenases derived from Aeribacillus composti HB-1 applied for multiple aromatic hydrocarbons removal.</title>
        <authorList>
            <person name="Cao L."/>
            <person name="Li M."/>
            <person name="Ma T."/>
        </authorList>
    </citation>
    <scope>NUCLEOTIDE SEQUENCE [LARGE SCALE GENOMIC DNA]</scope>
    <source>
        <strain evidence="10 11">HB-1</strain>
    </source>
</reference>
<evidence type="ECO:0000256" key="1">
    <source>
        <dbReference type="ARBA" id="ARBA00004613"/>
    </source>
</evidence>
<keyword evidence="6" id="KW-0636">Prenylation</keyword>
<organism evidence="10 11">
    <name type="scientific">Aeribacillus composti</name>
    <dbReference type="NCBI Taxonomy" id="1868734"/>
    <lineage>
        <taxon>Bacteria</taxon>
        <taxon>Bacillati</taxon>
        <taxon>Bacillota</taxon>
        <taxon>Bacilli</taxon>
        <taxon>Bacillales</taxon>
        <taxon>Bacillaceae</taxon>
        <taxon>Aeribacillus</taxon>
    </lineage>
</organism>
<dbReference type="Pfam" id="PF05952">
    <property type="entry name" value="ComX"/>
    <property type="match status" value="1"/>
</dbReference>
<evidence type="ECO:0000313" key="11">
    <source>
        <dbReference type="Proteomes" id="UP001303701"/>
    </source>
</evidence>
<evidence type="ECO:0000256" key="9">
    <source>
        <dbReference type="ARBA" id="ARBA00030321"/>
    </source>
</evidence>
<keyword evidence="2" id="KW-0964">Secreted</keyword>
<keyword evidence="3" id="KW-0588">Pheromone</keyword>
<evidence type="ECO:0000256" key="8">
    <source>
        <dbReference type="ARBA" id="ARBA00029545"/>
    </source>
</evidence>
<protein>
    <recommendedName>
        <fullName evidence="8">ComX pheromone</fullName>
    </recommendedName>
    <alternativeName>
        <fullName evidence="9">Competence pheromone</fullName>
    </alternativeName>
</protein>
<evidence type="ECO:0000313" key="10">
    <source>
        <dbReference type="EMBL" id="WNF33950.1"/>
    </source>
</evidence>
<accession>A0ABY9WCT4</accession>
<sequence>MQEIVNFLIENPDVLEKVVNGQASLIGVKDSDELLGIITGLTDGLKLLPPAGFWK</sequence>
<evidence type="ECO:0000256" key="5">
    <source>
        <dbReference type="ARBA" id="ARBA00023288"/>
    </source>
</evidence>
<comment type="subcellular location">
    <subcellularLocation>
        <location evidence="1">Secreted</location>
    </subcellularLocation>
</comment>
<name>A0ABY9WCT4_9BACI</name>
<dbReference type="InterPro" id="IPR009233">
    <property type="entry name" value="Competence_ComX_Bacillus"/>
</dbReference>
<gene>
    <name evidence="10" type="primary">comX</name>
    <name evidence="10" type="ORF">RI196_04490</name>
</gene>
<proteinExistence type="predicted"/>
<evidence type="ECO:0000256" key="3">
    <source>
        <dbReference type="ARBA" id="ARBA00023044"/>
    </source>
</evidence>
<evidence type="ECO:0000256" key="2">
    <source>
        <dbReference type="ARBA" id="ARBA00022525"/>
    </source>
</evidence>
<dbReference type="Proteomes" id="UP001303701">
    <property type="component" value="Chromosome"/>
</dbReference>
<dbReference type="GeneID" id="301125206"/>
<evidence type="ECO:0000256" key="6">
    <source>
        <dbReference type="ARBA" id="ARBA00023289"/>
    </source>
</evidence>
<evidence type="ECO:0000256" key="7">
    <source>
        <dbReference type="ARBA" id="ARBA00029483"/>
    </source>
</evidence>